<keyword evidence="2" id="KW-1003">Cell membrane</keyword>
<evidence type="ECO:0000259" key="9">
    <source>
        <dbReference type="Pfam" id="PF02687"/>
    </source>
</evidence>
<evidence type="ECO:0000256" key="3">
    <source>
        <dbReference type="ARBA" id="ARBA00022692"/>
    </source>
</evidence>
<dbReference type="Gene3D" id="1.10.287.1490">
    <property type="match status" value="2"/>
</dbReference>
<feature type="transmembrane region" description="Helical" evidence="8">
    <location>
        <begin position="765"/>
        <end position="782"/>
    </location>
</feature>
<feature type="coiled-coil region" evidence="6">
    <location>
        <begin position="477"/>
        <end position="568"/>
    </location>
</feature>
<dbReference type="PANTHER" id="PTHR30287">
    <property type="entry name" value="MEMBRANE COMPONENT OF PREDICTED ABC SUPERFAMILY METABOLITE UPTAKE TRANSPORTER"/>
    <property type="match status" value="1"/>
</dbReference>
<feature type="domain" description="ABC3 transporter permease C-terminal" evidence="9">
    <location>
        <begin position="764"/>
        <end position="876"/>
    </location>
</feature>
<reference evidence="11 12" key="1">
    <citation type="submission" date="2017-09" db="EMBL/GenBank/DDBJ databases">
        <title>Bacterial strain isolated from the female urinary microbiota.</title>
        <authorList>
            <person name="Thomas-White K."/>
            <person name="Kumar N."/>
            <person name="Forster S."/>
            <person name="Putonti C."/>
            <person name="Lawley T."/>
            <person name="Wolfe A.J."/>
        </authorList>
    </citation>
    <scope>NUCLEOTIDE SEQUENCE [LARGE SCALE GENOMIC DNA]</scope>
    <source>
        <strain evidence="11 12">UMB0852</strain>
    </source>
</reference>
<sequence length="1291" mass="145313">MNKTVWKDNLREILKSWPRFLSIFLIMTLGVAFFVGIKSAGPSMIKGARSAYEEGNLPDGTVLSTMGIDDKDLEQLNTLEGIQWLAMQSIDGVLDPDNQILKLFTYDQNPDHSLFNLVEGRLPEKDNEIALDAAYLRTESKEDGFQIGQKVNIQELDPPSGDFIEGMKPPYLTQKEFEVVGFVDTPIYFERYARGLQSNQKGNLSGFAVIPTQAVAGDLSTEVYFWVDKARQYDAYTKEYDDVAKKAQEDIEAILNGRPLSKLNELRATLQQDIFEGEKEIQSGYDELDEGQKKLDKARQELDQHQKEYDEGIKKLQKAQGLLNDKRQELDQGRADYQAGANALEESLQLLNDKEKDYQTGLDQWQKGQKTLKEEIKKGQEELQEAQNSLNEKAQAFEKEKPNLLNSQQQLKNKLDELAQKEAELARGATGGNATTIDEAVHYLDGKIAKVTGQINELKAQIEQDSQIDTSQIEAQIQTQITLIEQLKAQLADYQAQKGALAEQEDLSEIDGRIAQVNGQISEHQGILSQLNAQLNELQNTLLTSDQLANLQSQVAELEATANQLQESKQGLVAGAAEFLQAKEALQSQLTEVEKGLNAGEEIKAGRQALIQGQQTLQNKKTEGQKALDQAKNELDQGRRALDEGYRELEQGRQQLASARVQLSQGEVALQEGQNELNRQKQTLDEAKQSLDEGEKTYKNELDNFKKEKEQALKELKEAEDTLQEAKDELKELEEPVYYVHLRDHFLAYDSLYDNAQKINEISNVFPVLFFTIAILVTFTTIKRMADEQRNYMGTMLQMGYPERVIVSKFASYAGIAAILAIIAGSIIGYLVFPTMIVEAYSTMYNFRTVHVSYSILTIIMVAVIALVSALSPAIWTPHSMLQTQPARLLVPEPPKAGHQIMLEKWDSLWKRLTFNQKMTVRNLLRYKGRNLMTLVGVAGCTMLILTGFGMSDSITGMVEDQFDRIQQFDGLVYLDNEASSSVDEVKAQFEEIKGIEDTLAVAAKQLEAREGNVPPQDVSVITPLEGQEVFEQFVHLKDRQEKKRLSINQGAVISEKLAKLYHLSVGDTLTLYDDTRQMFNIPITGIAENYVGHYVYMDEETFGEVFHEQPELSGVYVKYTNLDQRAESEQAITDLPNVLTTVDINSLRQSTASALESLNIVTLVLIVSAAGLAFVVLYNLTNINVSERIRELSTIKVLGFYDYEVSLYIFYEILVLTALGTGLGLIAGKILNRYILNVVELDELLFYPQIHFNSYLWSVVMTFAFSMIVMLVMHFKLKHINMVEALKGVD</sequence>
<feature type="transmembrane region" description="Helical" evidence="8">
    <location>
        <begin position="1214"/>
        <end position="1236"/>
    </location>
</feature>
<dbReference type="GO" id="GO:0005886">
    <property type="term" value="C:plasma membrane"/>
    <property type="evidence" value="ECO:0007669"/>
    <property type="project" value="UniProtKB-SubCell"/>
</dbReference>
<feature type="coiled-coil region" evidence="6">
    <location>
        <begin position="281"/>
        <end position="428"/>
    </location>
</feature>
<keyword evidence="12" id="KW-1185">Reference proteome</keyword>
<evidence type="ECO:0000256" key="4">
    <source>
        <dbReference type="ARBA" id="ARBA00022989"/>
    </source>
</evidence>
<evidence type="ECO:0000256" key="5">
    <source>
        <dbReference type="ARBA" id="ARBA00023136"/>
    </source>
</evidence>
<feature type="transmembrane region" description="Helical" evidence="8">
    <location>
        <begin position="1159"/>
        <end position="1181"/>
    </location>
</feature>
<dbReference type="PANTHER" id="PTHR30287:SF1">
    <property type="entry name" value="INNER MEMBRANE PROTEIN"/>
    <property type="match status" value="1"/>
</dbReference>
<feature type="domain" description="MacB-like periplasmic core" evidence="10">
    <location>
        <begin position="935"/>
        <end position="1135"/>
    </location>
</feature>
<evidence type="ECO:0000256" key="8">
    <source>
        <dbReference type="SAM" id="Phobius"/>
    </source>
</evidence>
<feature type="transmembrane region" description="Helical" evidence="8">
    <location>
        <begin position="810"/>
        <end position="833"/>
    </location>
</feature>
<keyword evidence="4 8" id="KW-1133">Transmembrane helix</keyword>
<evidence type="ECO:0000256" key="7">
    <source>
        <dbReference type="SAM" id="MobiDB-lite"/>
    </source>
</evidence>
<dbReference type="InterPro" id="IPR025857">
    <property type="entry name" value="MacB_PCD"/>
</dbReference>
<dbReference type="OrthoDB" id="5137249at2"/>
<keyword evidence="6" id="KW-0175">Coiled coil</keyword>
<comment type="caution">
    <text evidence="11">The sequence shown here is derived from an EMBL/GenBank/DDBJ whole genome shotgun (WGS) entry which is preliminary data.</text>
</comment>
<evidence type="ECO:0000259" key="10">
    <source>
        <dbReference type="Pfam" id="PF12704"/>
    </source>
</evidence>
<dbReference type="RefSeq" id="WP_102227645.1">
    <property type="nucleotide sequence ID" value="NZ_PNFY01000011.1"/>
</dbReference>
<gene>
    <name evidence="11" type="ORF">CJ205_03595</name>
</gene>
<organism evidence="11 12">
    <name type="scientific">Dolosicoccus paucivorans</name>
    <dbReference type="NCBI Taxonomy" id="84521"/>
    <lineage>
        <taxon>Bacteria</taxon>
        <taxon>Bacillati</taxon>
        <taxon>Bacillota</taxon>
        <taxon>Bacilli</taxon>
        <taxon>Lactobacillales</taxon>
        <taxon>Aerococcaceae</taxon>
        <taxon>Dolosicoccus</taxon>
    </lineage>
</organism>
<proteinExistence type="predicted"/>
<evidence type="ECO:0000256" key="6">
    <source>
        <dbReference type="SAM" id="Coils"/>
    </source>
</evidence>
<dbReference type="Pfam" id="PF02687">
    <property type="entry name" value="FtsX"/>
    <property type="match status" value="2"/>
</dbReference>
<feature type="transmembrane region" description="Helical" evidence="8">
    <location>
        <begin position="1256"/>
        <end position="1274"/>
    </location>
</feature>
<evidence type="ECO:0000256" key="1">
    <source>
        <dbReference type="ARBA" id="ARBA00004651"/>
    </source>
</evidence>
<evidence type="ECO:0000256" key="2">
    <source>
        <dbReference type="ARBA" id="ARBA00022475"/>
    </source>
</evidence>
<feature type="transmembrane region" description="Helical" evidence="8">
    <location>
        <begin position="853"/>
        <end position="876"/>
    </location>
</feature>
<evidence type="ECO:0000313" key="12">
    <source>
        <dbReference type="Proteomes" id="UP000235682"/>
    </source>
</evidence>
<dbReference type="STRING" id="84521.SAMN04487994_10249"/>
<dbReference type="Proteomes" id="UP000235682">
    <property type="component" value="Unassembled WGS sequence"/>
</dbReference>
<feature type="transmembrane region" description="Helical" evidence="8">
    <location>
        <begin position="20"/>
        <end position="37"/>
    </location>
</feature>
<feature type="region of interest" description="Disordered" evidence="7">
    <location>
        <begin position="673"/>
        <end position="694"/>
    </location>
</feature>
<evidence type="ECO:0000313" key="11">
    <source>
        <dbReference type="EMBL" id="PMC58596.1"/>
    </source>
</evidence>
<dbReference type="Pfam" id="PF12704">
    <property type="entry name" value="MacB_PCD"/>
    <property type="match status" value="1"/>
</dbReference>
<name>A0A2N6SNH4_9LACT</name>
<keyword evidence="5 8" id="KW-0472">Membrane</keyword>
<feature type="domain" description="ABC3 transporter permease C-terminal" evidence="9">
    <location>
        <begin position="1165"/>
        <end position="1282"/>
    </location>
</feature>
<dbReference type="InterPro" id="IPR038766">
    <property type="entry name" value="Membrane_comp_ABC_pdt"/>
</dbReference>
<accession>A0A2N6SNH4</accession>
<keyword evidence="3 8" id="KW-0812">Transmembrane</keyword>
<feature type="transmembrane region" description="Helical" evidence="8">
    <location>
        <begin position="932"/>
        <end position="951"/>
    </location>
</feature>
<protein>
    <submittedName>
        <fullName evidence="11">Uncharacterized protein</fullName>
    </submittedName>
</protein>
<feature type="compositionally biased region" description="Basic and acidic residues" evidence="7">
    <location>
        <begin position="678"/>
        <end position="694"/>
    </location>
</feature>
<dbReference type="EMBL" id="PNHE01000010">
    <property type="protein sequence ID" value="PMC58596.1"/>
    <property type="molecule type" value="Genomic_DNA"/>
</dbReference>
<dbReference type="InterPro" id="IPR003838">
    <property type="entry name" value="ABC3_permease_C"/>
</dbReference>
<comment type="subcellular location">
    <subcellularLocation>
        <location evidence="1">Cell membrane</location>
        <topology evidence="1">Multi-pass membrane protein</topology>
    </subcellularLocation>
</comment>